<organism evidence="15 16">
    <name type="scientific">Paratrimastix pyriformis</name>
    <dbReference type="NCBI Taxonomy" id="342808"/>
    <lineage>
        <taxon>Eukaryota</taxon>
        <taxon>Metamonada</taxon>
        <taxon>Preaxostyla</taxon>
        <taxon>Paratrimastigidae</taxon>
        <taxon>Paratrimastix</taxon>
    </lineage>
</organism>
<dbReference type="InterPro" id="IPR050278">
    <property type="entry name" value="Serine_Prot_S9B/DPPIV"/>
</dbReference>
<dbReference type="GO" id="GO:0004177">
    <property type="term" value="F:aminopeptidase activity"/>
    <property type="evidence" value="ECO:0007669"/>
    <property type="project" value="UniProtKB-KW"/>
</dbReference>
<keyword evidence="2 15" id="KW-0031">Aminopeptidase</keyword>
<dbReference type="Pfam" id="PF00326">
    <property type="entry name" value="Peptidase_S9"/>
    <property type="match status" value="1"/>
</dbReference>
<keyword evidence="3" id="KW-0645">Protease</keyword>
<comment type="subcellular location">
    <subcellularLocation>
        <location evidence="11">Endomembrane system</location>
        <topology evidence="11">Single-pass membrane protein</topology>
    </subcellularLocation>
    <subcellularLocation>
        <location evidence="1">Membrane</location>
        <topology evidence="1">Single-pass type II membrane protein</topology>
    </subcellularLocation>
</comment>
<keyword evidence="4 12" id="KW-0812">Transmembrane</keyword>
<feature type="transmembrane region" description="Helical" evidence="12">
    <location>
        <begin position="44"/>
        <end position="66"/>
    </location>
</feature>
<dbReference type="SUPFAM" id="SSF53474">
    <property type="entry name" value="alpha/beta-Hydrolases"/>
    <property type="match status" value="1"/>
</dbReference>
<evidence type="ECO:0000259" key="13">
    <source>
        <dbReference type="Pfam" id="PF00326"/>
    </source>
</evidence>
<accession>A0ABQ8UI67</accession>
<comment type="caution">
    <text evidence="15">The sequence shown here is derived from an EMBL/GenBank/DDBJ whole genome shotgun (WGS) entry which is preliminary data.</text>
</comment>
<keyword evidence="16" id="KW-1185">Reference proteome</keyword>
<evidence type="ECO:0000256" key="12">
    <source>
        <dbReference type="SAM" id="Phobius"/>
    </source>
</evidence>
<keyword evidence="6" id="KW-0720">Serine protease</keyword>
<evidence type="ECO:0000256" key="7">
    <source>
        <dbReference type="ARBA" id="ARBA00022968"/>
    </source>
</evidence>
<evidence type="ECO:0000256" key="8">
    <source>
        <dbReference type="ARBA" id="ARBA00022989"/>
    </source>
</evidence>
<keyword evidence="9 12" id="KW-0472">Membrane</keyword>
<protein>
    <submittedName>
        <fullName evidence="15">Dipeptidyl aminopeptidase B</fullName>
    </submittedName>
</protein>
<gene>
    <name evidence="15" type="ORF">PAPYR_5203</name>
</gene>
<evidence type="ECO:0000256" key="3">
    <source>
        <dbReference type="ARBA" id="ARBA00022670"/>
    </source>
</evidence>
<dbReference type="SUPFAM" id="SSF82171">
    <property type="entry name" value="DPP6 N-terminal domain-like"/>
    <property type="match status" value="1"/>
</dbReference>
<dbReference type="Proteomes" id="UP001141327">
    <property type="component" value="Unassembled WGS sequence"/>
</dbReference>
<dbReference type="Pfam" id="PF00930">
    <property type="entry name" value="DPPIV_N"/>
    <property type="match status" value="1"/>
</dbReference>
<keyword evidence="7" id="KW-0735">Signal-anchor</keyword>
<evidence type="ECO:0000256" key="5">
    <source>
        <dbReference type="ARBA" id="ARBA00022801"/>
    </source>
</evidence>
<evidence type="ECO:0000256" key="1">
    <source>
        <dbReference type="ARBA" id="ARBA00004606"/>
    </source>
</evidence>
<dbReference type="PANTHER" id="PTHR11731">
    <property type="entry name" value="PROTEASE FAMILY S9B,C DIPEPTIDYL-PEPTIDASE IV-RELATED"/>
    <property type="match status" value="1"/>
</dbReference>
<sequence length="817" mass="89710">MSTPTPAPEQSPLLHQAEAGYSSDESRELAVKPIRKPFYLTFKFWAIMGLILAAIIAAAVLVVFFLRRIPDPRPTASLSDILSLVQNGAGQTWVPGMSNTYSYVVDSLLMIGNAQTGERKMWLNGTALAAAHGLAVPITWSHYSISAGGRYVLFATDDVAVYRHSFTAHFMVYDSQNDFVFSLSETESAGGLTKQQFAQWSPSASVPTVIFGRANDVYTVRITDAATVETRVTQDGSAVILNGIADWVHQEEIIETDTAVWWSPDGQKVAFGSFDQTAVPVCTLPQYAYDVTTAAMQTFRYPRPGDGLAVVSVRVFDGQSVFTVPLEEGFIYLTQLLWIDDHTFFVIQAPRNQESIAYVLWDMSTGTPVKSLRTDLSVGPSGWVHAPTSAIYLPAPHNAIVDIWPAPDEFDGVVYIPLADPTHPKFLPLSADVTALLGYRPDTQQLFYQIAHPTPMDREVYALPLEVGGKAGSPVPVLTGSLTATALLSPSAEWAIASVTTKDAPMNVTTFDLTKMKATSIIEDNADLSAKLSARQMPTAEFISFKPSYPDAASINIKRLLPPGFDSHRKYPVLSYVYGGPGSQQAKNAWAMDWPTYLASTFDVIVLYVDGRGTGARGRPWMHQVKNHLGVLEVEDQMAALKEAASWPFVDPDRLSIFGWSYGGYMTLRCLSSEWRNILRTGVAVAPVSDWRYYDAAYTERYMGTPQTNPDGYKISAVVEPERAFNLSTAPNFFLGYGTADDNVDPQNSLLVIRRQIDNAATNMISQGFPNDQHSINLPHSRAYIWKLATRFIMDNLDLVPSATAPADTPKPLSTTA</sequence>
<dbReference type="InterPro" id="IPR001375">
    <property type="entry name" value="Peptidase_S9_cat"/>
</dbReference>
<keyword evidence="10" id="KW-0325">Glycoprotein</keyword>
<dbReference type="InterPro" id="IPR002469">
    <property type="entry name" value="Peptidase_S9B_N"/>
</dbReference>
<feature type="domain" description="Peptidase S9 prolyl oligopeptidase catalytic" evidence="13">
    <location>
        <begin position="590"/>
        <end position="797"/>
    </location>
</feature>
<name>A0ABQ8UI67_9EUKA</name>
<evidence type="ECO:0000256" key="2">
    <source>
        <dbReference type="ARBA" id="ARBA00022438"/>
    </source>
</evidence>
<dbReference type="InterPro" id="IPR029058">
    <property type="entry name" value="AB_hydrolase_fold"/>
</dbReference>
<evidence type="ECO:0000313" key="16">
    <source>
        <dbReference type="Proteomes" id="UP001141327"/>
    </source>
</evidence>
<dbReference type="PANTHER" id="PTHR11731:SF200">
    <property type="entry name" value="DIPEPTIDYL PEPTIDASE 10, ISOFORM B"/>
    <property type="match status" value="1"/>
</dbReference>
<proteinExistence type="predicted"/>
<evidence type="ECO:0000256" key="11">
    <source>
        <dbReference type="ARBA" id="ARBA00037847"/>
    </source>
</evidence>
<evidence type="ECO:0000256" key="10">
    <source>
        <dbReference type="ARBA" id="ARBA00023180"/>
    </source>
</evidence>
<dbReference type="EMBL" id="JAPMOS010000024">
    <property type="protein sequence ID" value="KAJ4458921.1"/>
    <property type="molecule type" value="Genomic_DNA"/>
</dbReference>
<dbReference type="Gene3D" id="2.140.10.30">
    <property type="entry name" value="Dipeptidylpeptidase IV, N-terminal domain"/>
    <property type="match status" value="1"/>
</dbReference>
<feature type="domain" description="Dipeptidylpeptidase IV N-terminal" evidence="14">
    <location>
        <begin position="146"/>
        <end position="506"/>
    </location>
</feature>
<evidence type="ECO:0000256" key="9">
    <source>
        <dbReference type="ARBA" id="ARBA00023136"/>
    </source>
</evidence>
<keyword evidence="8 12" id="KW-1133">Transmembrane helix</keyword>
<keyword evidence="5" id="KW-0378">Hydrolase</keyword>
<evidence type="ECO:0000256" key="4">
    <source>
        <dbReference type="ARBA" id="ARBA00022692"/>
    </source>
</evidence>
<evidence type="ECO:0000256" key="6">
    <source>
        <dbReference type="ARBA" id="ARBA00022825"/>
    </source>
</evidence>
<dbReference type="Gene3D" id="3.40.50.1820">
    <property type="entry name" value="alpha/beta hydrolase"/>
    <property type="match status" value="1"/>
</dbReference>
<reference evidence="15" key="1">
    <citation type="journal article" date="2022" name="bioRxiv">
        <title>Genomics of Preaxostyla Flagellates Illuminates Evolutionary Transitions and the Path Towards Mitochondrial Loss.</title>
        <authorList>
            <person name="Novak L.V.F."/>
            <person name="Treitli S.C."/>
            <person name="Pyrih J."/>
            <person name="Halakuc P."/>
            <person name="Pipaliya S.V."/>
            <person name="Vacek V."/>
            <person name="Brzon O."/>
            <person name="Soukal P."/>
            <person name="Eme L."/>
            <person name="Dacks J.B."/>
            <person name="Karnkowska A."/>
            <person name="Elias M."/>
            <person name="Hampl V."/>
        </authorList>
    </citation>
    <scope>NUCLEOTIDE SEQUENCE</scope>
    <source>
        <strain evidence="15">RCP-MX</strain>
    </source>
</reference>
<evidence type="ECO:0000313" key="15">
    <source>
        <dbReference type="EMBL" id="KAJ4458921.1"/>
    </source>
</evidence>
<evidence type="ECO:0000259" key="14">
    <source>
        <dbReference type="Pfam" id="PF00930"/>
    </source>
</evidence>